<dbReference type="Gene3D" id="3.30.160.100">
    <property type="entry name" value="Ribosome hibernation promotion factor-like"/>
    <property type="match status" value="1"/>
</dbReference>
<evidence type="ECO:0000313" key="2">
    <source>
        <dbReference type="Proteomes" id="UP000192266"/>
    </source>
</evidence>
<dbReference type="Pfam" id="PF02482">
    <property type="entry name" value="Ribosomal_S30AE"/>
    <property type="match status" value="1"/>
</dbReference>
<gene>
    <name evidence="1" type="ORF">SAMN00120144_3437</name>
</gene>
<dbReference type="InterPro" id="IPR036567">
    <property type="entry name" value="RHF-like"/>
</dbReference>
<dbReference type="Proteomes" id="UP000192266">
    <property type="component" value="Unassembled WGS sequence"/>
</dbReference>
<dbReference type="InterPro" id="IPR003489">
    <property type="entry name" value="RHF/RaiA"/>
</dbReference>
<dbReference type="SUPFAM" id="SSF69754">
    <property type="entry name" value="Ribosome binding protein Y (YfiA homologue)"/>
    <property type="match status" value="1"/>
</dbReference>
<reference evidence="1 2" key="1">
    <citation type="submission" date="2017-04" db="EMBL/GenBank/DDBJ databases">
        <authorList>
            <person name="Afonso C.L."/>
            <person name="Miller P.J."/>
            <person name="Scott M.A."/>
            <person name="Spackman E."/>
            <person name="Goraichik I."/>
            <person name="Dimitrov K.M."/>
            <person name="Suarez D.L."/>
            <person name="Swayne D.E."/>
        </authorList>
    </citation>
    <scope>NUCLEOTIDE SEQUENCE [LARGE SCALE GENOMIC DNA]</scope>
    <source>
        <strain evidence="1 2">DSM 11622</strain>
    </source>
</reference>
<protein>
    <submittedName>
        <fullName evidence="1">Uncharacterized protein</fullName>
    </submittedName>
</protein>
<organism evidence="1 2">
    <name type="scientific">Hymenobacter roseosalivarius DSM 11622</name>
    <dbReference type="NCBI Taxonomy" id="645990"/>
    <lineage>
        <taxon>Bacteria</taxon>
        <taxon>Pseudomonadati</taxon>
        <taxon>Bacteroidota</taxon>
        <taxon>Cytophagia</taxon>
        <taxon>Cytophagales</taxon>
        <taxon>Hymenobacteraceae</taxon>
        <taxon>Hymenobacter</taxon>
    </lineage>
</organism>
<sequence length="115" mass="13078">MRLAILGGIFFILTFCSMQYNIDNIKVDLQTVGFSESPALVDQVESELHRVMRFRQDIVAADVYLREEGTNPENNKTVRWRLGIPGKDLFAESAGASWPASLRDASEKLRRQFVD</sequence>
<dbReference type="AlphaFoldDB" id="A0A1W1VYQ5"/>
<keyword evidence="2" id="KW-1185">Reference proteome</keyword>
<dbReference type="STRING" id="645990.SAMN00120144_3437"/>
<dbReference type="EMBL" id="FWWW01000083">
    <property type="protein sequence ID" value="SMB98495.1"/>
    <property type="molecule type" value="Genomic_DNA"/>
</dbReference>
<proteinExistence type="predicted"/>
<name>A0A1W1VYQ5_9BACT</name>
<accession>A0A1W1VYQ5</accession>
<evidence type="ECO:0000313" key="1">
    <source>
        <dbReference type="EMBL" id="SMB98495.1"/>
    </source>
</evidence>